<sequence>MRHAPHAQRSPSQGCGRNDTLGTSTGGTQVPERVDTGSTRQRGPLLVPATETLFSLERYDGTIFLREKGAGRAWVVFLVQAVKRMAKDQHGMRQRETSHQTANDDVLPSGIADVDGNVHALRFVRILVTADPVDSISDVSNSASSIGSDLAKKVIAECFMDLDTIKEWCPTVGMFAGNLVKIRQLAGAV</sequence>
<dbReference type="Proteomes" id="UP000051952">
    <property type="component" value="Unassembled WGS sequence"/>
</dbReference>
<name>A0A0S4JCA7_BODSA</name>
<proteinExistence type="predicted"/>
<evidence type="ECO:0000313" key="3">
    <source>
        <dbReference type="Proteomes" id="UP000051952"/>
    </source>
</evidence>
<reference evidence="3" key="1">
    <citation type="submission" date="2015-09" db="EMBL/GenBank/DDBJ databases">
        <authorList>
            <consortium name="Pathogen Informatics"/>
        </authorList>
    </citation>
    <scope>NUCLEOTIDE SEQUENCE [LARGE SCALE GENOMIC DNA]</scope>
    <source>
        <strain evidence="3">Lake Konstanz</strain>
    </source>
</reference>
<feature type="compositionally biased region" description="Polar residues" evidence="1">
    <location>
        <begin position="9"/>
        <end position="28"/>
    </location>
</feature>
<organism evidence="2 3">
    <name type="scientific">Bodo saltans</name>
    <name type="common">Flagellated protozoan</name>
    <dbReference type="NCBI Taxonomy" id="75058"/>
    <lineage>
        <taxon>Eukaryota</taxon>
        <taxon>Discoba</taxon>
        <taxon>Euglenozoa</taxon>
        <taxon>Kinetoplastea</taxon>
        <taxon>Metakinetoplastina</taxon>
        <taxon>Eubodonida</taxon>
        <taxon>Bodonidae</taxon>
        <taxon>Bodo</taxon>
    </lineage>
</organism>
<evidence type="ECO:0000313" key="2">
    <source>
        <dbReference type="EMBL" id="CUG88002.1"/>
    </source>
</evidence>
<feature type="compositionally biased region" description="Basic and acidic residues" evidence="1">
    <location>
        <begin position="89"/>
        <end position="98"/>
    </location>
</feature>
<accession>A0A0S4JCA7</accession>
<dbReference type="EMBL" id="CYKH01001607">
    <property type="protein sequence ID" value="CUG88002.1"/>
    <property type="molecule type" value="Genomic_DNA"/>
</dbReference>
<feature type="region of interest" description="Disordered" evidence="1">
    <location>
        <begin position="89"/>
        <end position="108"/>
    </location>
</feature>
<gene>
    <name evidence="2" type="ORF">BSAL_13095</name>
</gene>
<evidence type="ECO:0000256" key="1">
    <source>
        <dbReference type="SAM" id="MobiDB-lite"/>
    </source>
</evidence>
<keyword evidence="3" id="KW-1185">Reference proteome</keyword>
<dbReference type="AlphaFoldDB" id="A0A0S4JCA7"/>
<feature type="region of interest" description="Disordered" evidence="1">
    <location>
        <begin position="1"/>
        <end position="44"/>
    </location>
</feature>
<dbReference type="VEuPathDB" id="TriTrypDB:BSAL_13095"/>
<protein>
    <submittedName>
        <fullName evidence="2">Uncharacterized protein</fullName>
    </submittedName>
</protein>